<feature type="region of interest" description="Disordered" evidence="1">
    <location>
        <begin position="36"/>
        <end position="98"/>
    </location>
</feature>
<dbReference type="Proteomes" id="UP001597521">
    <property type="component" value="Unassembled WGS sequence"/>
</dbReference>
<evidence type="ECO:0000256" key="1">
    <source>
        <dbReference type="SAM" id="MobiDB-lite"/>
    </source>
</evidence>
<accession>A0ABW5QGF4</accession>
<name>A0ABW5QGF4_9HYPH</name>
<feature type="compositionally biased region" description="Polar residues" evidence="1">
    <location>
        <begin position="50"/>
        <end position="63"/>
    </location>
</feature>
<protein>
    <submittedName>
        <fullName evidence="2">Uncharacterized protein</fullName>
    </submittedName>
</protein>
<organism evidence="2 3">
    <name type="scientific">Devosia albogilva</name>
    <dbReference type="NCBI Taxonomy" id="429726"/>
    <lineage>
        <taxon>Bacteria</taxon>
        <taxon>Pseudomonadati</taxon>
        <taxon>Pseudomonadota</taxon>
        <taxon>Alphaproteobacteria</taxon>
        <taxon>Hyphomicrobiales</taxon>
        <taxon>Devosiaceae</taxon>
        <taxon>Devosia</taxon>
    </lineage>
</organism>
<comment type="caution">
    <text evidence="2">The sequence shown here is derived from an EMBL/GenBank/DDBJ whole genome shotgun (WGS) entry which is preliminary data.</text>
</comment>
<evidence type="ECO:0000313" key="2">
    <source>
        <dbReference type="EMBL" id="MFD2646762.1"/>
    </source>
</evidence>
<gene>
    <name evidence="2" type="ORF">ACFSX5_03030</name>
</gene>
<reference evidence="3" key="1">
    <citation type="journal article" date="2019" name="Int. J. Syst. Evol. Microbiol.">
        <title>The Global Catalogue of Microorganisms (GCM) 10K type strain sequencing project: providing services to taxonomists for standard genome sequencing and annotation.</title>
        <authorList>
            <consortium name="The Broad Institute Genomics Platform"/>
            <consortium name="The Broad Institute Genome Sequencing Center for Infectious Disease"/>
            <person name="Wu L."/>
            <person name="Ma J."/>
        </authorList>
    </citation>
    <scope>NUCLEOTIDE SEQUENCE [LARGE SCALE GENOMIC DNA]</scope>
    <source>
        <strain evidence="3">CCM 7427</strain>
    </source>
</reference>
<proteinExistence type="predicted"/>
<dbReference type="RefSeq" id="WP_386831649.1">
    <property type="nucleotide sequence ID" value="NZ_JBHUNP010000001.1"/>
</dbReference>
<dbReference type="EMBL" id="JBHUNP010000001">
    <property type="protein sequence ID" value="MFD2646762.1"/>
    <property type="molecule type" value="Genomic_DNA"/>
</dbReference>
<keyword evidence="3" id="KW-1185">Reference proteome</keyword>
<sequence>MNRRLIIGIVVALVVIAFAVTMFTLNFTGAEANRDTIEENAPATAEPVDSDQTPAGQGAPNSIGTGDDAGDEADTPQPAAPETVTSDGVDPAGTEAAQ</sequence>
<evidence type="ECO:0000313" key="3">
    <source>
        <dbReference type="Proteomes" id="UP001597521"/>
    </source>
</evidence>